<name>A0ABY8Q8R6_9RHOB</name>
<dbReference type="EC" id="2.7.1.-" evidence="2"/>
<dbReference type="SUPFAM" id="SSF56112">
    <property type="entry name" value="Protein kinase-like (PK-like)"/>
    <property type="match status" value="1"/>
</dbReference>
<dbReference type="Proteomes" id="UP001230978">
    <property type="component" value="Chromosome"/>
</dbReference>
<dbReference type="Gene3D" id="3.90.1200.10">
    <property type="match status" value="1"/>
</dbReference>
<proteinExistence type="predicted"/>
<evidence type="ECO:0000259" key="1">
    <source>
        <dbReference type="Pfam" id="PF01636"/>
    </source>
</evidence>
<keyword evidence="2" id="KW-0808">Transferase</keyword>
<dbReference type="InterPro" id="IPR011009">
    <property type="entry name" value="Kinase-like_dom_sf"/>
</dbReference>
<protein>
    <submittedName>
        <fullName evidence="2">Aminoglycoside phosphotransferase family protein</fullName>
        <ecNumber evidence="2">2.7.1.-</ecNumber>
    </submittedName>
</protein>
<gene>
    <name evidence="2" type="ORF">QF092_01905</name>
</gene>
<sequence length="267" mass="29069">MHLDEPLADPATRILRYIPGRRATVMMAGSGEPIIQKFKKKERLVEAISRHRMVERAASGQYIPIPRLQTDQIGYCLTFCQGEALEGGLANANRLEALGSLIARLHDCDPAGLPEVDVPNDPLPWLQAAIPGLAPRLQRIWDALPKGNEKHLSLCHGDLSLAQVLVDRGTDPDHLTLLDFDRAGAGDAGRDLATLLCGLQDAALDHSFNAEQFVIEGYSRISSPPANLRPARAKAELERLRHLIRKGGTPSRRVIAGLEKAEAASLA</sequence>
<dbReference type="GO" id="GO:0016740">
    <property type="term" value="F:transferase activity"/>
    <property type="evidence" value="ECO:0007669"/>
    <property type="project" value="UniProtKB-KW"/>
</dbReference>
<evidence type="ECO:0000313" key="2">
    <source>
        <dbReference type="EMBL" id="WGV16592.1"/>
    </source>
</evidence>
<dbReference type="RefSeq" id="WP_281467099.1">
    <property type="nucleotide sequence ID" value="NZ_CP124535.1"/>
</dbReference>
<keyword evidence="3" id="KW-1185">Reference proteome</keyword>
<evidence type="ECO:0000313" key="3">
    <source>
        <dbReference type="Proteomes" id="UP001230978"/>
    </source>
</evidence>
<dbReference type="Pfam" id="PF01636">
    <property type="entry name" value="APH"/>
    <property type="match status" value="1"/>
</dbReference>
<reference evidence="2 3" key="1">
    <citation type="submission" date="2023-04" db="EMBL/GenBank/DDBJ databases">
        <title>YMD61, complete Genome.</title>
        <authorList>
            <person name="Zhang J."/>
        </authorList>
    </citation>
    <scope>NUCLEOTIDE SEQUENCE [LARGE SCALE GENOMIC DNA]</scope>
    <source>
        <strain evidence="2 3">YMD61</strain>
    </source>
</reference>
<organism evidence="2 3">
    <name type="scientific">Fuscovulum ytuae</name>
    <dbReference type="NCBI Taxonomy" id="3042299"/>
    <lineage>
        <taxon>Bacteria</taxon>
        <taxon>Pseudomonadati</taxon>
        <taxon>Pseudomonadota</taxon>
        <taxon>Alphaproteobacteria</taxon>
        <taxon>Rhodobacterales</taxon>
        <taxon>Paracoccaceae</taxon>
        <taxon>Fuscovulum</taxon>
    </lineage>
</organism>
<dbReference type="InterPro" id="IPR002575">
    <property type="entry name" value="Aminoglycoside_PTrfase"/>
</dbReference>
<accession>A0ABY8Q8R6</accession>
<feature type="domain" description="Aminoglycoside phosphotransferase" evidence="1">
    <location>
        <begin position="43"/>
        <end position="212"/>
    </location>
</feature>
<dbReference type="EMBL" id="CP124535">
    <property type="protein sequence ID" value="WGV16592.1"/>
    <property type="molecule type" value="Genomic_DNA"/>
</dbReference>